<accession>D7CFD0</accession>
<evidence type="ECO:0000313" key="3">
    <source>
        <dbReference type="EMBL" id="ADI04666.1"/>
    </source>
</evidence>
<feature type="binding site" description="from pocket A" evidence="1">
    <location>
        <position position="228"/>
    </location>
    <ligand>
        <name>dTDP-4-dehydro-6-deoxy-alpha-D-glucose</name>
        <dbReference type="ChEBI" id="CHEBI:57649"/>
        <label>1</label>
    </ligand>
</feature>
<keyword evidence="4" id="KW-1185">Reference proteome</keyword>
<feature type="binding site" description="from pocket B" evidence="1">
    <location>
        <position position="278"/>
    </location>
    <ligand>
        <name>dTDP-4-dehydro-6-deoxy-alpha-D-glucose</name>
        <dbReference type="ChEBI" id="CHEBI:57649"/>
        <label>2</label>
    </ligand>
</feature>
<feature type="domain" description="dTDP-4-dehydro-6-deoxy-alpha-D-glucopyranose 2,3-dehydratase" evidence="2">
    <location>
        <begin position="250"/>
        <end position="453"/>
    </location>
</feature>
<feature type="binding site" description="from pocket B" evidence="1">
    <location>
        <position position="341"/>
    </location>
    <ligand>
        <name>dTDP-4-dehydro-6-deoxy-alpha-D-glucose</name>
        <dbReference type="ChEBI" id="CHEBI:57649"/>
        <label>2</label>
    </ligand>
</feature>
<feature type="binding site" description="from pocket B" evidence="1">
    <location>
        <begin position="357"/>
        <end position="359"/>
    </location>
    <ligand>
        <name>dTDP-4-dehydro-6-deoxy-alpha-D-glucose</name>
        <dbReference type="ChEBI" id="CHEBI:57649"/>
        <label>2</label>
    </ligand>
</feature>
<dbReference type="eggNOG" id="ENOG502Z8MY">
    <property type="taxonomic scope" value="Bacteria"/>
</dbReference>
<dbReference type="InterPro" id="IPR038153">
    <property type="entry name" value="EvaA-like_sf"/>
</dbReference>
<evidence type="ECO:0000313" key="4">
    <source>
        <dbReference type="Proteomes" id="UP000000377"/>
    </source>
</evidence>
<reference evidence="3 4" key="1">
    <citation type="journal article" date="2010" name="J. Bacteriol.">
        <title>Genome sequence of the milbemycin-producing bacterium Streptomyces bingchenggensis.</title>
        <authorList>
            <person name="Wang X.J."/>
            <person name="Yan Y.J."/>
            <person name="Zhang B."/>
            <person name="An J."/>
            <person name="Wang J.J."/>
            <person name="Tian J."/>
            <person name="Jiang L."/>
            <person name="Chen Y.H."/>
            <person name="Huang S.X."/>
            <person name="Yin M."/>
            <person name="Zhang J."/>
            <person name="Gao A.L."/>
            <person name="Liu C.X."/>
            <person name="Zhu Z.X."/>
            <person name="Xiang W.S."/>
        </authorList>
    </citation>
    <scope>NUCLEOTIDE SEQUENCE [LARGE SCALE GENOMIC DNA]</scope>
    <source>
        <strain evidence="3 4">BCW-1</strain>
    </source>
</reference>
<dbReference type="Pfam" id="PF03559">
    <property type="entry name" value="Hexose_dehydrat"/>
    <property type="match status" value="2"/>
</dbReference>
<name>D7CFD0_STRBB</name>
<feature type="binding site" description="from pocket A" evidence="1">
    <location>
        <begin position="145"/>
        <end position="149"/>
    </location>
    <ligand>
        <name>dTDP-4-dehydro-6-deoxy-alpha-D-glucose</name>
        <dbReference type="ChEBI" id="CHEBI:57649"/>
        <label>1</label>
    </ligand>
</feature>
<dbReference type="RefSeq" id="WP_014174145.1">
    <property type="nucleotide sequence ID" value="NC_016582.1"/>
</dbReference>
<dbReference type="GO" id="GO:0016829">
    <property type="term" value="F:lyase activity"/>
    <property type="evidence" value="ECO:0007669"/>
    <property type="project" value="InterPro"/>
</dbReference>
<dbReference type="KEGG" id="sbh:SBI_01545"/>
<dbReference type="InterPro" id="IPR005212">
    <property type="entry name" value="EvaA-like"/>
</dbReference>
<dbReference type="STRING" id="749414.SBI_01545"/>
<sequence>MPRPRGDERLADRLALSAATTEGVHLATGDFREWLAERGRANEFQVEGIPFDRLDGWSFEEATGNLTHRSGRFFTVEGLHVTERDGPYGDGPYADWYQPIIKQPEIGILGILVKEFDGVPHFLMQAKMEPGNPNLLQLSPTVQATRSNYTKAHQGAGVKYIEYFVGPGRGRIIADVLQSEHGSWFFRKSNRNMIVEATGDVPLLDDFCWLTLGQIGELLRQDNTVNMDSRTVLSCLPVPDSAGLALLPDTELLSWITGERSRHDVQAERVPLAGLPGWRRHDMAIEHEHGRYFKVVAVAVLAGNREVTSWTQPLFEPVGPGVAAFLIREFGGIPHVLVHARVEGGFLDTIELGPTVQYTPENYAHLPEKERPLFLDTVLGAGADRIRYGALHSEEGGRFRNAVSRYLLVDATEAEAPQDPPPGYAWVTPAQLSGLVRHGHYLNVQARTLLACLGACPTWS</sequence>
<feature type="domain" description="dTDP-4-dehydro-6-deoxy-alpha-D-glucopyranose 2,3-dehydratase" evidence="2">
    <location>
        <begin position="29"/>
        <end position="236"/>
    </location>
</feature>
<dbReference type="PATRIC" id="fig|749414.3.peg.1592"/>
<dbReference type="Proteomes" id="UP000000377">
    <property type="component" value="Chromosome"/>
</dbReference>
<organism evidence="3 4">
    <name type="scientific">Streptomyces bingchenggensis (strain BCW-1)</name>
    <dbReference type="NCBI Taxonomy" id="749414"/>
    <lineage>
        <taxon>Bacteria</taxon>
        <taxon>Bacillati</taxon>
        <taxon>Actinomycetota</taxon>
        <taxon>Actinomycetes</taxon>
        <taxon>Kitasatosporales</taxon>
        <taxon>Streptomycetaceae</taxon>
        <taxon>Streptomyces</taxon>
    </lineage>
</organism>
<feature type="binding site" description="from pocket A" evidence="1">
    <location>
        <begin position="395"/>
        <end position="398"/>
    </location>
    <ligand>
        <name>dTDP-4-dehydro-6-deoxy-alpha-D-glucose</name>
        <dbReference type="ChEBI" id="CHEBI:57649"/>
        <label>1</label>
    </ligand>
</feature>
<gene>
    <name evidence="3" type="ordered locus">SBI_01545</name>
</gene>
<dbReference type="HOGENOM" id="CLU_045374_0_0_11"/>
<protein>
    <submittedName>
        <fullName evidence="3">NDP-hexose 23-dehydratase</fullName>
    </submittedName>
</protein>
<evidence type="ECO:0000256" key="1">
    <source>
        <dbReference type="PIRSR" id="PIRSR605212-50"/>
    </source>
</evidence>
<feature type="binding site" description="from pocket A" evidence="1">
    <location>
        <position position="57"/>
    </location>
    <ligand>
        <name>dTDP-4-dehydro-6-deoxy-alpha-D-glucose</name>
        <dbReference type="ChEBI" id="CHEBI:57649"/>
        <label>1</label>
    </ligand>
</feature>
<feature type="binding site" description="from pocket B" evidence="1">
    <location>
        <begin position="362"/>
        <end position="363"/>
    </location>
    <ligand>
        <name>dTDP-4-dehydro-6-deoxy-alpha-D-glucose</name>
        <dbReference type="ChEBI" id="CHEBI:57649"/>
        <label>2</label>
    </ligand>
</feature>
<feature type="binding site" description="from pocket B" evidence="1">
    <location>
        <position position="183"/>
    </location>
    <ligand>
        <name>dTDP-4-dehydro-6-deoxy-alpha-D-glucose</name>
        <dbReference type="ChEBI" id="CHEBI:57649"/>
        <label>2</label>
    </ligand>
</feature>
<evidence type="ECO:0000259" key="2">
    <source>
        <dbReference type="Pfam" id="PF03559"/>
    </source>
</evidence>
<dbReference type="Gene3D" id="3.90.79.40">
    <property type="entry name" value="EvaA sugar 2,3-dehydratase subunit"/>
    <property type="match status" value="2"/>
</dbReference>
<dbReference type="EMBL" id="CP002047">
    <property type="protein sequence ID" value="ADI04666.1"/>
    <property type="molecule type" value="Genomic_DNA"/>
</dbReference>
<dbReference type="AlphaFoldDB" id="D7CFD0"/>
<proteinExistence type="predicted"/>